<feature type="transmembrane region" description="Helical" evidence="8">
    <location>
        <begin position="125"/>
        <end position="146"/>
    </location>
</feature>
<dbReference type="Gene3D" id="1.20.1250.20">
    <property type="entry name" value="MFS general substrate transporter like domains"/>
    <property type="match status" value="1"/>
</dbReference>
<accession>A0AAD3YAZ4</accession>
<evidence type="ECO:0000256" key="1">
    <source>
        <dbReference type="ARBA" id="ARBA00004127"/>
    </source>
</evidence>
<evidence type="ECO:0000256" key="4">
    <source>
        <dbReference type="ARBA" id="ARBA00022692"/>
    </source>
</evidence>
<feature type="transmembrane region" description="Helical" evidence="8">
    <location>
        <begin position="382"/>
        <end position="402"/>
    </location>
</feature>
<feature type="transmembrane region" description="Helical" evidence="8">
    <location>
        <begin position="87"/>
        <end position="105"/>
    </location>
</feature>
<feature type="transmembrane region" description="Helical" evidence="8">
    <location>
        <begin position="210"/>
        <end position="232"/>
    </location>
</feature>
<comment type="similarity">
    <text evidence="2">Belongs to the major facilitator superfamily.</text>
</comment>
<dbReference type="EMBL" id="BTCM01000003">
    <property type="protein sequence ID" value="GMK56496.1"/>
    <property type="molecule type" value="Genomic_DNA"/>
</dbReference>
<evidence type="ECO:0000256" key="8">
    <source>
        <dbReference type="SAM" id="Phobius"/>
    </source>
</evidence>
<feature type="transmembrane region" description="Helical" evidence="8">
    <location>
        <begin position="179"/>
        <end position="198"/>
    </location>
</feature>
<keyword evidence="3" id="KW-0813">Transport</keyword>
<organism evidence="10 11">
    <name type="scientific">Cutaneotrichosporon spelunceum</name>
    <dbReference type="NCBI Taxonomy" id="1672016"/>
    <lineage>
        <taxon>Eukaryota</taxon>
        <taxon>Fungi</taxon>
        <taxon>Dikarya</taxon>
        <taxon>Basidiomycota</taxon>
        <taxon>Agaricomycotina</taxon>
        <taxon>Tremellomycetes</taxon>
        <taxon>Trichosporonales</taxon>
        <taxon>Trichosporonaceae</taxon>
        <taxon>Cutaneotrichosporon</taxon>
    </lineage>
</organism>
<dbReference type="PANTHER" id="PTHR23514">
    <property type="entry name" value="BYPASS OF STOP CODON PROTEIN 6"/>
    <property type="match status" value="1"/>
</dbReference>
<dbReference type="GO" id="GO:0022857">
    <property type="term" value="F:transmembrane transporter activity"/>
    <property type="evidence" value="ECO:0007669"/>
    <property type="project" value="InterPro"/>
</dbReference>
<evidence type="ECO:0000256" key="5">
    <source>
        <dbReference type="ARBA" id="ARBA00022989"/>
    </source>
</evidence>
<sequence>MSEKLHTDSLDEQPAKAEPYLERRGSVQSVLELALERFDSVLSANVPREGMDPLAAGPGAARVRKRGVHDHYYFDRLAREMPLPGRALEWSMIATLFLVMFLAGWNDGSQGPLLPSLQRYYKVDYLVISIIWLFNSVGFMAAGLTNVWLSDRFGFGIVAPFGAALQVIAYALICWGCPYPLFVFAFVLIGWGLGLQDAQVNSIVSRMKHANTLMFLMHAVYGLGATASPLVSTQFVKRVQSRVYLYYAVSLGLALFTTVALLVVFRLRTEDQVVGKRQNSQPAIRPQRATDENGDELPPELQPENHPDAHPDPQAGSDADADTDAAHTEMKHEDSSAKLKRILRMPTVWALCFYILLYVGVEVTIGGWATTFLIAERGGDDSSGYVSSGFFAGLTLGRVLLIPVTSWMGRSNSVWVYTVGAIALEIVVWTTRSLMGNAVAYAFVGILLGPMYPIVMMVTVGILPPDLHQGAIGMVASMGQVGSAMMPFITGGISNARGVWILQPLMVAFLGASLIIWALVPRERRGWHS</sequence>
<reference evidence="10" key="1">
    <citation type="journal article" date="2023" name="BMC Genomics">
        <title>Chromosome-level genome assemblies of Cutaneotrichosporon spp. (Trichosporonales, Basidiomycota) reveal imbalanced evolution between nucleotide sequences and chromosome synteny.</title>
        <authorList>
            <person name="Kobayashi Y."/>
            <person name="Kayamori A."/>
            <person name="Aoki K."/>
            <person name="Shiwa Y."/>
            <person name="Matsutani M."/>
            <person name="Fujita N."/>
            <person name="Sugita T."/>
            <person name="Iwasaki W."/>
            <person name="Tanaka N."/>
            <person name="Takashima M."/>
        </authorList>
    </citation>
    <scope>NUCLEOTIDE SEQUENCE</scope>
    <source>
        <strain evidence="10">HIS016</strain>
    </source>
</reference>
<evidence type="ECO:0000259" key="9">
    <source>
        <dbReference type="PROSITE" id="PS50850"/>
    </source>
</evidence>
<comment type="subcellular location">
    <subcellularLocation>
        <location evidence="1">Endomembrane system</location>
        <topology evidence="1">Multi-pass membrane protein</topology>
    </subcellularLocation>
</comment>
<reference evidence="10" key="2">
    <citation type="submission" date="2023-06" db="EMBL/GenBank/DDBJ databases">
        <authorList>
            <person name="Kobayashi Y."/>
            <person name="Kayamori A."/>
            <person name="Aoki K."/>
            <person name="Shiwa Y."/>
            <person name="Fujita N."/>
            <person name="Sugita T."/>
            <person name="Iwasaki W."/>
            <person name="Tanaka N."/>
            <person name="Takashima M."/>
        </authorList>
    </citation>
    <scope>NUCLEOTIDE SEQUENCE</scope>
    <source>
        <strain evidence="10">HIS016</strain>
    </source>
</reference>
<dbReference type="GO" id="GO:0016020">
    <property type="term" value="C:membrane"/>
    <property type="evidence" value="ECO:0007669"/>
    <property type="project" value="TreeGrafter"/>
</dbReference>
<name>A0AAD3YAZ4_9TREE</name>
<dbReference type="AlphaFoldDB" id="A0AAD3YAZ4"/>
<feature type="transmembrane region" description="Helical" evidence="8">
    <location>
        <begin position="414"/>
        <end position="432"/>
    </location>
</feature>
<dbReference type="PANTHER" id="PTHR23514:SF3">
    <property type="entry name" value="BYPASS OF STOP CODON PROTEIN 6"/>
    <property type="match status" value="1"/>
</dbReference>
<feature type="transmembrane region" description="Helical" evidence="8">
    <location>
        <begin position="501"/>
        <end position="520"/>
    </location>
</feature>
<feature type="region of interest" description="Disordered" evidence="7">
    <location>
        <begin position="276"/>
        <end position="332"/>
    </location>
</feature>
<feature type="transmembrane region" description="Helical" evidence="8">
    <location>
        <begin position="348"/>
        <end position="370"/>
    </location>
</feature>
<keyword evidence="11" id="KW-1185">Reference proteome</keyword>
<evidence type="ECO:0000313" key="10">
    <source>
        <dbReference type="EMBL" id="GMK56496.1"/>
    </source>
</evidence>
<dbReference type="InterPro" id="IPR020846">
    <property type="entry name" value="MFS_dom"/>
</dbReference>
<dbReference type="SUPFAM" id="SSF103473">
    <property type="entry name" value="MFS general substrate transporter"/>
    <property type="match status" value="1"/>
</dbReference>
<feature type="transmembrane region" description="Helical" evidence="8">
    <location>
        <begin position="470"/>
        <end position="489"/>
    </location>
</feature>
<evidence type="ECO:0000256" key="2">
    <source>
        <dbReference type="ARBA" id="ARBA00008335"/>
    </source>
</evidence>
<feature type="region of interest" description="Disordered" evidence="7">
    <location>
        <begin position="1"/>
        <end position="21"/>
    </location>
</feature>
<dbReference type="InterPro" id="IPR036259">
    <property type="entry name" value="MFS_trans_sf"/>
</dbReference>
<protein>
    <recommendedName>
        <fullName evidence="9">Major facilitator superfamily (MFS) profile domain-containing protein</fullName>
    </recommendedName>
</protein>
<evidence type="ECO:0000313" key="11">
    <source>
        <dbReference type="Proteomes" id="UP001222932"/>
    </source>
</evidence>
<keyword evidence="4 8" id="KW-0812">Transmembrane</keyword>
<dbReference type="Proteomes" id="UP001222932">
    <property type="component" value="Unassembled WGS sequence"/>
</dbReference>
<keyword evidence="6 8" id="KW-0472">Membrane</keyword>
<feature type="domain" description="Major facilitator superfamily (MFS) profile" evidence="9">
    <location>
        <begin position="348"/>
        <end position="529"/>
    </location>
</feature>
<dbReference type="InterPro" id="IPR051788">
    <property type="entry name" value="MFS_Transporter"/>
</dbReference>
<feature type="transmembrane region" description="Helical" evidence="8">
    <location>
        <begin position="244"/>
        <end position="267"/>
    </location>
</feature>
<keyword evidence="5 8" id="KW-1133">Transmembrane helix</keyword>
<feature type="transmembrane region" description="Helical" evidence="8">
    <location>
        <begin position="438"/>
        <end position="463"/>
    </location>
</feature>
<proteinExistence type="inferred from homology"/>
<evidence type="ECO:0000256" key="7">
    <source>
        <dbReference type="SAM" id="MobiDB-lite"/>
    </source>
</evidence>
<comment type="caution">
    <text evidence="10">The sequence shown here is derived from an EMBL/GenBank/DDBJ whole genome shotgun (WGS) entry which is preliminary data.</text>
</comment>
<evidence type="ECO:0000256" key="3">
    <source>
        <dbReference type="ARBA" id="ARBA00022448"/>
    </source>
</evidence>
<gene>
    <name evidence="10" type="ORF">CspeluHIS016_0303360</name>
</gene>
<evidence type="ECO:0000256" key="6">
    <source>
        <dbReference type="ARBA" id="ARBA00023136"/>
    </source>
</evidence>
<dbReference type="PROSITE" id="PS50850">
    <property type="entry name" value="MFS"/>
    <property type="match status" value="1"/>
</dbReference>
<dbReference type="InterPro" id="IPR011701">
    <property type="entry name" value="MFS"/>
</dbReference>
<dbReference type="Pfam" id="PF07690">
    <property type="entry name" value="MFS_1"/>
    <property type="match status" value="1"/>
</dbReference>
<dbReference type="GO" id="GO:0012505">
    <property type="term" value="C:endomembrane system"/>
    <property type="evidence" value="ECO:0007669"/>
    <property type="project" value="UniProtKB-SubCell"/>
</dbReference>